<dbReference type="Proteomes" id="UP000095284">
    <property type="component" value="Unplaced"/>
</dbReference>
<dbReference type="Proteomes" id="UP000659654">
    <property type="component" value="Unassembled WGS sequence"/>
</dbReference>
<feature type="transmembrane region" description="Helical" evidence="1">
    <location>
        <begin position="41"/>
        <end position="62"/>
    </location>
</feature>
<dbReference type="Proteomes" id="UP000582659">
    <property type="component" value="Unassembled WGS sequence"/>
</dbReference>
<evidence type="ECO:0000313" key="3">
    <source>
        <dbReference type="EMBL" id="CAG9117688.1"/>
    </source>
</evidence>
<evidence type="ECO:0000256" key="1">
    <source>
        <dbReference type="SAM" id="Phobius"/>
    </source>
</evidence>
<evidence type="ECO:0000313" key="4">
    <source>
        <dbReference type="Proteomes" id="UP000095284"/>
    </source>
</evidence>
<reference evidence="3" key="2">
    <citation type="submission" date="2020-08" db="EMBL/GenBank/DDBJ databases">
        <authorList>
            <person name="Kikuchi T."/>
        </authorList>
    </citation>
    <scope>NUCLEOTIDE SEQUENCE</scope>
    <source>
        <strain evidence="2">Ka4C1</strain>
    </source>
</reference>
<feature type="transmembrane region" description="Helical" evidence="1">
    <location>
        <begin position="74"/>
        <end position="93"/>
    </location>
</feature>
<protein>
    <submittedName>
        <fullName evidence="2">(pine wood nematode) hypothetical protein</fullName>
    </submittedName>
</protein>
<dbReference type="EMBL" id="CAJFDI010000004">
    <property type="protein sequence ID" value="CAD5227421.1"/>
    <property type="molecule type" value="Genomic_DNA"/>
</dbReference>
<keyword evidence="1" id="KW-0812">Transmembrane</keyword>
<dbReference type="eggNOG" id="ENOG502SY9E">
    <property type="taxonomic scope" value="Eukaryota"/>
</dbReference>
<evidence type="ECO:0000313" key="5">
    <source>
        <dbReference type="Proteomes" id="UP000659654"/>
    </source>
</evidence>
<accession>A0A1I7S544</accession>
<keyword evidence="1" id="KW-1133">Transmembrane helix</keyword>
<name>A0A1I7S544_BURXY</name>
<feature type="transmembrane region" description="Helical" evidence="1">
    <location>
        <begin position="117"/>
        <end position="139"/>
    </location>
</feature>
<feature type="transmembrane region" description="Helical" evidence="1">
    <location>
        <begin position="151"/>
        <end position="173"/>
    </location>
</feature>
<organism evidence="4 6">
    <name type="scientific">Bursaphelenchus xylophilus</name>
    <name type="common">Pinewood nematode worm</name>
    <name type="synonym">Aphelenchoides xylophilus</name>
    <dbReference type="NCBI Taxonomy" id="6326"/>
    <lineage>
        <taxon>Eukaryota</taxon>
        <taxon>Metazoa</taxon>
        <taxon>Ecdysozoa</taxon>
        <taxon>Nematoda</taxon>
        <taxon>Chromadorea</taxon>
        <taxon>Rhabditida</taxon>
        <taxon>Tylenchina</taxon>
        <taxon>Tylenchomorpha</taxon>
        <taxon>Aphelenchoidea</taxon>
        <taxon>Aphelenchoididae</taxon>
        <taxon>Bursaphelenchus</taxon>
    </lineage>
</organism>
<keyword evidence="5" id="KW-1185">Reference proteome</keyword>
<evidence type="ECO:0000313" key="6">
    <source>
        <dbReference type="WBParaSite" id="BXY_0812900.1"/>
    </source>
</evidence>
<sequence length="388" mass="44383">MPYVVEDVISADIAEESSVKLADIERYAATTTPPPEEQQHLIFVVLLFVSGALNVIHLYSLIFSPRMKIDARRWHAIYCCLVNFMLLWCYANFTKNQPFYEFSPNIYWKSHADPIQMVPFSAFPASLCLLILISMVTFISKRLKSLFLFKWLLSLMFYVALIYAQYALVTSYYDSINEADMKIVNGHPILHFHYYTCMCAAFLWLVLLVFAIFATLYYGVKAFTSRRKVVGNRLKDVYSLYGVLLYSTAVIWCHLPKESVLLGRYMQEVFIPMHPQQLDMWKLGMISKISKSPVIPAFVEAIPITNGLIPAVEYLAGSICFTSFRESLVQLLSCGSFYPTSSEGSIWNICKRLNRIRTASATVTKKEDSSVHVVVMDTKIKTELEIIT</sequence>
<feature type="transmembrane region" description="Helical" evidence="1">
    <location>
        <begin position="193"/>
        <end position="218"/>
    </location>
</feature>
<gene>
    <name evidence="2" type="ORF">BXYJ_LOCUS9941</name>
</gene>
<dbReference type="AlphaFoldDB" id="A0A1I7S544"/>
<feature type="transmembrane region" description="Helical" evidence="1">
    <location>
        <begin position="238"/>
        <end position="255"/>
    </location>
</feature>
<dbReference type="EMBL" id="CAJFCV020000004">
    <property type="protein sequence ID" value="CAG9117688.1"/>
    <property type="molecule type" value="Genomic_DNA"/>
</dbReference>
<keyword evidence="1" id="KW-0472">Membrane</keyword>
<dbReference type="WBParaSite" id="BXY_0812900.1">
    <property type="protein sequence ID" value="BXY_0812900.1"/>
    <property type="gene ID" value="BXY_0812900"/>
</dbReference>
<proteinExistence type="predicted"/>
<reference evidence="6" key="1">
    <citation type="submission" date="2016-11" db="UniProtKB">
        <authorList>
            <consortium name="WormBaseParasite"/>
        </authorList>
    </citation>
    <scope>IDENTIFICATION</scope>
</reference>
<evidence type="ECO:0000313" key="2">
    <source>
        <dbReference type="EMBL" id="CAD5227421.1"/>
    </source>
</evidence>